<reference evidence="2" key="1">
    <citation type="journal article" date="2015" name="Genome Announc.">
        <title>Genome sequence of the AIDS-associated pathogen Penicillium marneffei (ATCC18224) and its near taxonomic relative Talaromyces stipitatus (ATCC10500).</title>
        <authorList>
            <person name="Nierman W.C."/>
            <person name="Fedorova-Abrams N.D."/>
            <person name="Andrianopoulos A."/>
        </authorList>
    </citation>
    <scope>NUCLEOTIDE SEQUENCE [LARGE SCALE GENOMIC DNA]</scope>
    <source>
        <strain evidence="2">ATCC 10500 / CBS 375.48 / QM 6759 / NRRL 1006</strain>
    </source>
</reference>
<dbReference type="Proteomes" id="UP000001745">
    <property type="component" value="Unassembled WGS sequence"/>
</dbReference>
<keyword evidence="2" id="KW-1185">Reference proteome</keyword>
<evidence type="ECO:0000313" key="2">
    <source>
        <dbReference type="Proteomes" id="UP000001745"/>
    </source>
</evidence>
<name>B8LZ45_TALSN</name>
<dbReference type="OrthoDB" id="2976890at2759"/>
<dbReference type="PhylomeDB" id="B8LZ45"/>
<dbReference type="GeneID" id="8105200"/>
<dbReference type="VEuPathDB" id="FungiDB:TSTA_083220"/>
<sequence>MLVFQNDISIRMLKCHGIQYFKYWIRFFIQDWKRLQQIHKALHRFDEFTRLISMQSPQISLSLAVYYELSDLLQEIRDRENDFQDFDLDISRAAASAIEKYQKYYSFMDDSNTYYAAAILDPQVKTRLLEHEIPNSDARTLI</sequence>
<organism evidence="1 2">
    <name type="scientific">Talaromyces stipitatus (strain ATCC 10500 / CBS 375.48 / QM 6759 / NRRL 1006)</name>
    <name type="common">Penicillium stipitatum</name>
    <dbReference type="NCBI Taxonomy" id="441959"/>
    <lineage>
        <taxon>Eukaryota</taxon>
        <taxon>Fungi</taxon>
        <taxon>Dikarya</taxon>
        <taxon>Ascomycota</taxon>
        <taxon>Pezizomycotina</taxon>
        <taxon>Eurotiomycetes</taxon>
        <taxon>Eurotiomycetidae</taxon>
        <taxon>Eurotiales</taxon>
        <taxon>Trichocomaceae</taxon>
        <taxon>Talaromyces</taxon>
        <taxon>Talaromyces sect. Talaromyces</taxon>
    </lineage>
</organism>
<dbReference type="STRING" id="441959.B8LZ45"/>
<dbReference type="AlphaFoldDB" id="B8LZ45"/>
<dbReference type="EMBL" id="EQ962653">
    <property type="protein sequence ID" value="EED21089.1"/>
    <property type="molecule type" value="Genomic_DNA"/>
</dbReference>
<gene>
    <name evidence="1" type="ORF">TSTA_083220</name>
</gene>
<dbReference type="RefSeq" id="XP_002478052.1">
    <property type="nucleotide sequence ID" value="XM_002478007.1"/>
</dbReference>
<proteinExistence type="predicted"/>
<protein>
    <submittedName>
        <fullName evidence="1">Uncharacterized protein</fullName>
    </submittedName>
</protein>
<accession>B8LZ45</accession>
<dbReference type="HOGENOM" id="CLU_127252_0_0_1"/>
<dbReference type="InParanoid" id="B8LZ45"/>
<evidence type="ECO:0000313" key="1">
    <source>
        <dbReference type="EMBL" id="EED21089.1"/>
    </source>
</evidence>